<reference evidence="3 4" key="1">
    <citation type="submission" date="2024-02" db="EMBL/GenBank/DDBJ databases">
        <authorList>
            <person name="Chen Y."/>
            <person name="Shah S."/>
            <person name="Dougan E. K."/>
            <person name="Thang M."/>
            <person name="Chan C."/>
        </authorList>
    </citation>
    <scope>NUCLEOTIDE SEQUENCE [LARGE SCALE GENOMIC DNA]</scope>
</reference>
<proteinExistence type="predicted"/>
<keyword evidence="2" id="KW-0812">Transmembrane</keyword>
<evidence type="ECO:0000313" key="4">
    <source>
        <dbReference type="Proteomes" id="UP001642464"/>
    </source>
</evidence>
<dbReference type="Proteomes" id="UP001642464">
    <property type="component" value="Unassembled WGS sequence"/>
</dbReference>
<feature type="transmembrane region" description="Helical" evidence="2">
    <location>
        <begin position="125"/>
        <end position="144"/>
    </location>
</feature>
<protein>
    <recommendedName>
        <fullName evidence="5">Solute carrier family 40 protein</fullName>
    </recommendedName>
</protein>
<keyword evidence="2" id="KW-1133">Transmembrane helix</keyword>
<evidence type="ECO:0008006" key="5">
    <source>
        <dbReference type="Google" id="ProtNLM"/>
    </source>
</evidence>
<comment type="caution">
    <text evidence="3">The sequence shown here is derived from an EMBL/GenBank/DDBJ whole genome shotgun (WGS) entry which is preliminary data.</text>
</comment>
<name>A0ABP0MXS0_9DINO</name>
<evidence type="ECO:0000256" key="2">
    <source>
        <dbReference type="SAM" id="Phobius"/>
    </source>
</evidence>
<keyword evidence="4" id="KW-1185">Reference proteome</keyword>
<keyword evidence="2" id="KW-0472">Membrane</keyword>
<feature type="transmembrane region" description="Helical" evidence="2">
    <location>
        <begin position="150"/>
        <end position="170"/>
    </location>
</feature>
<feature type="region of interest" description="Disordered" evidence="1">
    <location>
        <begin position="209"/>
        <end position="228"/>
    </location>
</feature>
<gene>
    <name evidence="3" type="ORF">SCF082_LOCUS29709</name>
</gene>
<evidence type="ECO:0000313" key="3">
    <source>
        <dbReference type="EMBL" id="CAK9054819.1"/>
    </source>
</evidence>
<feature type="transmembrane region" description="Helical" evidence="2">
    <location>
        <begin position="60"/>
        <end position="78"/>
    </location>
</feature>
<sequence length="228" mass="25437">MKPVEDAWDEFDDMDYYDDVERLPCTLKYLVVCISLPLLNGFINGFAGSAQALYFRDMNWPLWHLGISLAVGFCLRLFSQYIQEWAICVEIVCLCGFDSSSAIEGIAFDAFSESDDFARQATSTALAIFTVSIALACTLGGIIYDSSGWVGMSIFHGSGQGLLLLILLIYPTCRQSFRDFFYLCPMEKDVEDPQERLNPVVPVPVEADASHPSVAEKTHKWVKGSKLQ</sequence>
<evidence type="ECO:0000256" key="1">
    <source>
        <dbReference type="SAM" id="MobiDB-lite"/>
    </source>
</evidence>
<accession>A0ABP0MXS0</accession>
<feature type="transmembrane region" description="Helical" evidence="2">
    <location>
        <begin position="29"/>
        <end position="54"/>
    </location>
</feature>
<organism evidence="3 4">
    <name type="scientific">Durusdinium trenchii</name>
    <dbReference type="NCBI Taxonomy" id="1381693"/>
    <lineage>
        <taxon>Eukaryota</taxon>
        <taxon>Sar</taxon>
        <taxon>Alveolata</taxon>
        <taxon>Dinophyceae</taxon>
        <taxon>Suessiales</taxon>
        <taxon>Symbiodiniaceae</taxon>
        <taxon>Durusdinium</taxon>
    </lineage>
</organism>
<dbReference type="EMBL" id="CAXAMM010024147">
    <property type="protein sequence ID" value="CAK9054819.1"/>
    <property type="molecule type" value="Genomic_DNA"/>
</dbReference>